<protein>
    <submittedName>
        <fullName evidence="1">Uncharacterized protein</fullName>
    </submittedName>
</protein>
<sequence>MTFEVKSRNVVGRCGHFGCLVAPEPNSGFRTGFPDLRHPFAPFPPTDASVK</sequence>
<gene>
    <name evidence="1" type="ORF">CARUB_v10010825mg</name>
</gene>
<dbReference type="AlphaFoldDB" id="R0I8M7"/>
<name>R0I8M7_9BRAS</name>
<dbReference type="EMBL" id="KB870805">
    <property type="protein sequence ID" value="EOA38719.1"/>
    <property type="molecule type" value="Genomic_DNA"/>
</dbReference>
<evidence type="ECO:0000313" key="1">
    <source>
        <dbReference type="EMBL" id="EOA38719.1"/>
    </source>
</evidence>
<organism evidence="1 2">
    <name type="scientific">Capsella rubella</name>
    <dbReference type="NCBI Taxonomy" id="81985"/>
    <lineage>
        <taxon>Eukaryota</taxon>
        <taxon>Viridiplantae</taxon>
        <taxon>Streptophyta</taxon>
        <taxon>Embryophyta</taxon>
        <taxon>Tracheophyta</taxon>
        <taxon>Spermatophyta</taxon>
        <taxon>Magnoliopsida</taxon>
        <taxon>eudicotyledons</taxon>
        <taxon>Gunneridae</taxon>
        <taxon>Pentapetalae</taxon>
        <taxon>rosids</taxon>
        <taxon>malvids</taxon>
        <taxon>Brassicales</taxon>
        <taxon>Brassicaceae</taxon>
        <taxon>Camelineae</taxon>
        <taxon>Capsella</taxon>
    </lineage>
</organism>
<accession>R0I8M7</accession>
<reference evidence="2" key="1">
    <citation type="journal article" date="2013" name="Nat. Genet.">
        <title>The Capsella rubella genome and the genomic consequences of rapid mating system evolution.</title>
        <authorList>
            <person name="Slotte T."/>
            <person name="Hazzouri K.M."/>
            <person name="Agren J.A."/>
            <person name="Koenig D."/>
            <person name="Maumus F."/>
            <person name="Guo Y.L."/>
            <person name="Steige K."/>
            <person name="Platts A.E."/>
            <person name="Escobar J.S."/>
            <person name="Newman L.K."/>
            <person name="Wang W."/>
            <person name="Mandakova T."/>
            <person name="Vello E."/>
            <person name="Smith L.M."/>
            <person name="Henz S.R."/>
            <person name="Steffen J."/>
            <person name="Takuno S."/>
            <person name="Brandvain Y."/>
            <person name="Coop G."/>
            <person name="Andolfatto P."/>
            <person name="Hu T.T."/>
            <person name="Blanchette M."/>
            <person name="Clark R.M."/>
            <person name="Quesneville H."/>
            <person name="Nordborg M."/>
            <person name="Gaut B.S."/>
            <person name="Lysak M.A."/>
            <person name="Jenkins J."/>
            <person name="Grimwood J."/>
            <person name="Chapman J."/>
            <person name="Prochnik S."/>
            <person name="Shu S."/>
            <person name="Rokhsar D."/>
            <person name="Schmutz J."/>
            <person name="Weigel D."/>
            <person name="Wright S.I."/>
        </authorList>
    </citation>
    <scope>NUCLEOTIDE SEQUENCE [LARGE SCALE GENOMIC DNA]</scope>
    <source>
        <strain evidence="2">cv. Monte Gargano</strain>
    </source>
</reference>
<evidence type="ECO:0000313" key="2">
    <source>
        <dbReference type="Proteomes" id="UP000029121"/>
    </source>
</evidence>
<proteinExistence type="predicted"/>
<keyword evidence="2" id="KW-1185">Reference proteome</keyword>
<dbReference type="Proteomes" id="UP000029121">
    <property type="component" value="Unassembled WGS sequence"/>
</dbReference>